<keyword evidence="2" id="KW-1185">Reference proteome</keyword>
<dbReference type="RefSeq" id="XP_044719997.1">
    <property type="nucleotide sequence ID" value="XM_044865057.1"/>
</dbReference>
<protein>
    <submittedName>
        <fullName evidence="1">Uncharacterized protein</fullName>
    </submittedName>
</protein>
<dbReference type="AlphaFoldDB" id="A0A9P8MWI5"/>
<evidence type="ECO:0000313" key="2">
    <source>
        <dbReference type="Proteomes" id="UP000824596"/>
    </source>
</evidence>
<proteinExistence type="predicted"/>
<name>A0A9P8MWI5_9HYPO</name>
<comment type="caution">
    <text evidence="1">The sequence shown here is derived from an EMBL/GenBank/DDBJ whole genome shotgun (WGS) entry which is preliminary data.</text>
</comment>
<accession>A0A9P8MWI5</accession>
<reference evidence="1" key="1">
    <citation type="submission" date="2021-09" db="EMBL/GenBank/DDBJ databases">
        <title>A high-quality genome of the endoparasitic fungus Hirsutella rhossiliensis with a comparison of Hirsutella genomes reveals transposable elements contributing to genome size variation.</title>
        <authorList>
            <person name="Lin R."/>
            <person name="Jiao Y."/>
            <person name="Sun X."/>
            <person name="Ling J."/>
            <person name="Xie B."/>
            <person name="Cheng X."/>
        </authorList>
    </citation>
    <scope>NUCLEOTIDE SEQUENCE</scope>
    <source>
        <strain evidence="1">HR02</strain>
    </source>
</reference>
<dbReference type="OrthoDB" id="4926509at2759"/>
<sequence length="77" mass="8984">MCEEFHSLTVCDVCGRQVAHQQTVVPKWCPVARYRSHFGQCDYGVQHVELKAVRTCQRCRREHKKRLEAKARTKAKA</sequence>
<dbReference type="Proteomes" id="UP000824596">
    <property type="component" value="Unassembled WGS sequence"/>
</dbReference>
<evidence type="ECO:0000313" key="1">
    <source>
        <dbReference type="EMBL" id="KAH0962484.1"/>
    </source>
</evidence>
<dbReference type="GeneID" id="68355715"/>
<dbReference type="EMBL" id="JAIZPD010000006">
    <property type="protein sequence ID" value="KAH0962484.1"/>
    <property type="molecule type" value="Genomic_DNA"/>
</dbReference>
<gene>
    <name evidence="1" type="ORF">HRG_06586</name>
</gene>
<organism evidence="1 2">
    <name type="scientific">Hirsutella rhossiliensis</name>
    <dbReference type="NCBI Taxonomy" id="111463"/>
    <lineage>
        <taxon>Eukaryota</taxon>
        <taxon>Fungi</taxon>
        <taxon>Dikarya</taxon>
        <taxon>Ascomycota</taxon>
        <taxon>Pezizomycotina</taxon>
        <taxon>Sordariomycetes</taxon>
        <taxon>Hypocreomycetidae</taxon>
        <taxon>Hypocreales</taxon>
        <taxon>Ophiocordycipitaceae</taxon>
        <taxon>Hirsutella</taxon>
    </lineage>
</organism>